<dbReference type="STRING" id="37659.GCA_000703125_01073"/>
<evidence type="ECO:0000259" key="9">
    <source>
        <dbReference type="PROSITE" id="PS51747"/>
    </source>
</evidence>
<evidence type="ECO:0000256" key="2">
    <source>
        <dbReference type="ARBA" id="ARBA00011738"/>
    </source>
</evidence>
<feature type="domain" description="CMP/dCMP-type deaminase" evidence="9">
    <location>
        <begin position="1"/>
        <end position="110"/>
    </location>
</feature>
<protein>
    <recommendedName>
        <fullName evidence="8">tRNA-specific adenosine deaminase</fullName>
        <ecNumber evidence="8">3.5.4.33</ecNumber>
    </recommendedName>
</protein>
<reference evidence="10 11" key="1">
    <citation type="submission" date="2018-02" db="EMBL/GenBank/DDBJ databases">
        <title>Genomic Encyclopedia of Archaeal and Bacterial Type Strains, Phase II (KMG-II): from individual species to whole genera.</title>
        <authorList>
            <person name="Goeker M."/>
        </authorList>
    </citation>
    <scope>NUCLEOTIDE SEQUENCE [LARGE SCALE GENOMIC DNA]</scope>
    <source>
        <strain evidence="10 11">DSM 15099</strain>
    </source>
</reference>
<dbReference type="InterPro" id="IPR016193">
    <property type="entry name" value="Cytidine_deaminase-like"/>
</dbReference>
<evidence type="ECO:0000256" key="4">
    <source>
        <dbReference type="ARBA" id="ARBA00022723"/>
    </source>
</evidence>
<evidence type="ECO:0000256" key="7">
    <source>
        <dbReference type="ARBA" id="ARBA00048045"/>
    </source>
</evidence>
<dbReference type="InterPro" id="IPR058535">
    <property type="entry name" value="MafB19-deam"/>
</dbReference>
<dbReference type="OrthoDB" id="9802676at2"/>
<evidence type="ECO:0000256" key="6">
    <source>
        <dbReference type="ARBA" id="ARBA00022833"/>
    </source>
</evidence>
<comment type="cofactor">
    <cofactor evidence="8">
        <name>Zn(2+)</name>
        <dbReference type="ChEBI" id="CHEBI:29105"/>
    </cofactor>
    <text evidence="8">Binds 1 zinc ion per subunit.</text>
</comment>
<comment type="similarity">
    <text evidence="1">Belongs to the cytidine and deoxycytidylate deaminase family. ADAT2 subfamily.</text>
</comment>
<evidence type="ECO:0000256" key="8">
    <source>
        <dbReference type="HAMAP-Rule" id="MF_00972"/>
    </source>
</evidence>
<keyword evidence="4 8" id="KW-0479">Metal-binding</keyword>
<dbReference type="InterPro" id="IPR002125">
    <property type="entry name" value="CMP_dCMP_dom"/>
</dbReference>
<dbReference type="RefSeq" id="WP_029451802.1">
    <property type="nucleotide sequence ID" value="NZ_PTIS01000022.1"/>
</dbReference>
<dbReference type="Pfam" id="PF14437">
    <property type="entry name" value="MafB19-deam"/>
    <property type="match status" value="1"/>
</dbReference>
<feature type="active site" description="Proton donor" evidence="8">
    <location>
        <position position="51"/>
    </location>
</feature>
<dbReference type="GO" id="GO:0008270">
    <property type="term" value="F:zinc ion binding"/>
    <property type="evidence" value="ECO:0007669"/>
    <property type="project" value="UniProtKB-UniRule"/>
</dbReference>
<dbReference type="GeneID" id="75089998"/>
<dbReference type="PROSITE" id="PS00903">
    <property type="entry name" value="CYT_DCMP_DEAMINASES_1"/>
    <property type="match status" value="1"/>
</dbReference>
<dbReference type="PROSITE" id="PS51747">
    <property type="entry name" value="CYT_DCMP_DEAMINASES_2"/>
    <property type="match status" value="1"/>
</dbReference>
<comment type="function">
    <text evidence="8">Catalyzes the deamination of adenosine to inosine at the wobble position 34 of tRNA(Arg2).</text>
</comment>
<evidence type="ECO:0000313" key="10">
    <source>
        <dbReference type="EMBL" id="PPK44654.1"/>
    </source>
</evidence>
<evidence type="ECO:0000256" key="3">
    <source>
        <dbReference type="ARBA" id="ARBA00022694"/>
    </source>
</evidence>
<evidence type="ECO:0000313" key="11">
    <source>
        <dbReference type="Proteomes" id="UP000239863"/>
    </source>
</evidence>
<keyword evidence="3 8" id="KW-0819">tRNA processing</keyword>
<dbReference type="EMBL" id="PTIS01000022">
    <property type="protein sequence ID" value="PPK44654.1"/>
    <property type="molecule type" value="Genomic_DNA"/>
</dbReference>
<sequence>MEFINIALEEAKKALSIDEVPIGAVIVKDGKIIGRGHNLRETMKNPLAHAEIIAINEASKTLGNWRLNGCSMFVTLEPCIMCAGAIVQSRLSELNIGTFDPNLGACGSVLNLVNNQYINSNIKVNWLYNNECSEILKEFFKSLRNK</sequence>
<evidence type="ECO:0000256" key="1">
    <source>
        <dbReference type="ARBA" id="ARBA00010669"/>
    </source>
</evidence>
<dbReference type="Gene3D" id="3.40.140.10">
    <property type="entry name" value="Cytidine Deaminase, domain 2"/>
    <property type="match status" value="1"/>
</dbReference>
<dbReference type="InterPro" id="IPR028883">
    <property type="entry name" value="tRNA_aden_deaminase"/>
</dbReference>
<dbReference type="PANTHER" id="PTHR11079">
    <property type="entry name" value="CYTOSINE DEAMINASE FAMILY MEMBER"/>
    <property type="match status" value="1"/>
</dbReference>
<dbReference type="GO" id="GO:0002100">
    <property type="term" value="P:tRNA wobble adenosine to inosine editing"/>
    <property type="evidence" value="ECO:0007669"/>
    <property type="project" value="UniProtKB-UniRule"/>
</dbReference>
<name>A0A2S6FUN6_9CLOT</name>
<evidence type="ECO:0000256" key="5">
    <source>
        <dbReference type="ARBA" id="ARBA00022801"/>
    </source>
</evidence>
<dbReference type="CDD" id="cd01285">
    <property type="entry name" value="nucleoside_deaminase"/>
    <property type="match status" value="1"/>
</dbReference>
<feature type="binding site" evidence="8">
    <location>
        <position position="49"/>
    </location>
    <ligand>
        <name>Zn(2+)</name>
        <dbReference type="ChEBI" id="CHEBI:29105"/>
        <note>catalytic</note>
    </ligand>
</feature>
<dbReference type="EC" id="3.5.4.33" evidence="8"/>
<comment type="subunit">
    <text evidence="2 8">Homodimer.</text>
</comment>
<gene>
    <name evidence="8" type="primary">tadA</name>
    <name evidence="10" type="ORF">BD821_12212</name>
</gene>
<dbReference type="HAMAP" id="MF_00972">
    <property type="entry name" value="tRNA_aden_deaminase"/>
    <property type="match status" value="1"/>
</dbReference>
<dbReference type="AlphaFoldDB" id="A0A2S6FUN6"/>
<dbReference type="GO" id="GO:0052717">
    <property type="term" value="F:tRNA-specific adenosine-34 deaminase activity"/>
    <property type="evidence" value="ECO:0007669"/>
    <property type="project" value="UniProtKB-UniRule"/>
</dbReference>
<comment type="caution">
    <text evidence="10">The sequence shown here is derived from an EMBL/GenBank/DDBJ whole genome shotgun (WGS) entry which is preliminary data.</text>
</comment>
<keyword evidence="6 8" id="KW-0862">Zinc</keyword>
<comment type="catalytic activity">
    <reaction evidence="7 8">
        <text>adenosine(34) in tRNA + H2O + H(+) = inosine(34) in tRNA + NH4(+)</text>
        <dbReference type="Rhea" id="RHEA:43168"/>
        <dbReference type="Rhea" id="RHEA-COMP:10373"/>
        <dbReference type="Rhea" id="RHEA-COMP:10374"/>
        <dbReference type="ChEBI" id="CHEBI:15377"/>
        <dbReference type="ChEBI" id="CHEBI:15378"/>
        <dbReference type="ChEBI" id="CHEBI:28938"/>
        <dbReference type="ChEBI" id="CHEBI:74411"/>
        <dbReference type="ChEBI" id="CHEBI:82852"/>
        <dbReference type="EC" id="3.5.4.33"/>
    </reaction>
</comment>
<proteinExistence type="inferred from homology"/>
<feature type="binding site" evidence="8">
    <location>
        <position position="82"/>
    </location>
    <ligand>
        <name>Zn(2+)</name>
        <dbReference type="ChEBI" id="CHEBI:29105"/>
        <note>catalytic</note>
    </ligand>
</feature>
<keyword evidence="5 8" id="KW-0378">Hydrolase</keyword>
<accession>A0A2S6FUN6</accession>
<organism evidence="10 11">
    <name type="scientific">Clostridium algidicarnis DSM 15099</name>
    <dbReference type="NCBI Taxonomy" id="1121295"/>
    <lineage>
        <taxon>Bacteria</taxon>
        <taxon>Bacillati</taxon>
        <taxon>Bacillota</taxon>
        <taxon>Clostridia</taxon>
        <taxon>Eubacteriales</taxon>
        <taxon>Clostridiaceae</taxon>
        <taxon>Clostridium</taxon>
    </lineage>
</organism>
<dbReference type="SUPFAM" id="SSF53927">
    <property type="entry name" value="Cytidine deaminase-like"/>
    <property type="match status" value="1"/>
</dbReference>
<dbReference type="PANTHER" id="PTHR11079:SF202">
    <property type="entry name" value="TRNA-SPECIFIC ADENOSINE DEAMINASE"/>
    <property type="match status" value="1"/>
</dbReference>
<dbReference type="Proteomes" id="UP000239863">
    <property type="component" value="Unassembled WGS sequence"/>
</dbReference>
<dbReference type="InterPro" id="IPR016192">
    <property type="entry name" value="APOBEC/CMP_deaminase_Zn-bd"/>
</dbReference>
<feature type="binding site" evidence="8">
    <location>
        <position position="79"/>
    </location>
    <ligand>
        <name>Zn(2+)</name>
        <dbReference type="ChEBI" id="CHEBI:29105"/>
        <note>catalytic</note>
    </ligand>
</feature>